<dbReference type="STRING" id="6239.M04D5.1.1"/>
<dbReference type="InterPro" id="IPR036249">
    <property type="entry name" value="Thioredoxin-like_sf"/>
</dbReference>
<evidence type="ECO:0000313" key="2">
    <source>
        <dbReference type="EMBL" id="CCE72268.2"/>
    </source>
</evidence>
<dbReference type="FunCoup" id="H2FLL2">
    <property type="interactions" value="7"/>
</dbReference>
<dbReference type="PhylomeDB" id="H2FLL2"/>
<dbReference type="AGR" id="WB:WBGene00014807"/>
<dbReference type="Reactome" id="R-CEL-1650814">
    <property type="pathway name" value="Collagen biosynthesis and modifying enzymes"/>
</dbReference>
<dbReference type="Reactome" id="R-CEL-8964041">
    <property type="pathway name" value="LDL remodeling"/>
</dbReference>
<dbReference type="PANTHER" id="PTHR18929">
    <property type="entry name" value="PROTEIN DISULFIDE ISOMERASE"/>
    <property type="match status" value="1"/>
</dbReference>
<reference evidence="2 3" key="1">
    <citation type="journal article" date="1998" name="Science">
        <title>Genome sequence of the nematode C. elegans: a platform for investigating biology.</title>
        <authorList>
            <consortium name="The C. elegans sequencing consortium"/>
            <person name="Sulson J.E."/>
            <person name="Waterston R."/>
        </authorList>
    </citation>
    <scope>NUCLEOTIDE SEQUENCE [LARGE SCALE GENOMIC DNA]</scope>
    <source>
        <strain evidence="2 3">Bristol N2</strain>
    </source>
</reference>
<dbReference type="Reactome" id="R-CEL-8957275">
    <property type="pathway name" value="Post-translational protein phosphorylation"/>
</dbReference>
<dbReference type="Reactome" id="R-CEL-264876">
    <property type="pathway name" value="Insulin processing"/>
</dbReference>
<sequence length="332" mass="39562">MIDKKRVVTLAYFEKTDFYLARIFELMYERDNDIFYGITDSSEVAASVNLDEYGFVIITKSKEGREMRYFSEQDLAQDYSAFIRWYHEFKLPLVITSRQNMKDAVETRQFNMVHVLYIKKSDTDYNSTISKFTDTARRFHGRFKILFFIRHLDESRDNTYIPKRIRFLINYSPTTTPSSVIYKERNSHYVMFKLIGNSSFEEFTTSVLRGNVPRYYQSQDLPKDWDAKPVKVLVQSNFHEVVFNKTNNVLVFFIETYYFDEPALDELAEQFKSTVVIARMDTDKNEIPGMEIKENPTWRLWPAVTKIPVDFKDAYGWNDEKLRDFLNKHITH</sequence>
<evidence type="ECO:0000313" key="4">
    <source>
        <dbReference type="WormBase" id="M04D5.1"/>
    </source>
</evidence>
<dbReference type="Bgee" id="WBGene00014807">
    <property type="expression patterns" value="Expressed in embryo and 1 other cell type or tissue"/>
</dbReference>
<dbReference type="OrthoDB" id="427280at2759"/>
<dbReference type="PaxDb" id="6239-M04D5.1"/>
<dbReference type="WormBase" id="M04D5.1">
    <property type="protein sequence ID" value="CE46916"/>
    <property type="gene ID" value="WBGene00014807"/>
</dbReference>
<dbReference type="GO" id="GO:0005783">
    <property type="term" value="C:endoplasmic reticulum"/>
    <property type="evidence" value="ECO:0000318"/>
    <property type="project" value="GO_Central"/>
</dbReference>
<accession>H2FLL2</accession>
<evidence type="ECO:0000313" key="3">
    <source>
        <dbReference type="Proteomes" id="UP000001940"/>
    </source>
</evidence>
<dbReference type="KEGG" id="cel:CELE_M04D5.1"/>
<dbReference type="SMR" id="H2FLL2"/>
<dbReference type="PANTHER" id="PTHR18929:SF69">
    <property type="entry name" value="PROTEIN DISULFIDE-ISOMERASE 1-RELATED"/>
    <property type="match status" value="1"/>
</dbReference>
<dbReference type="GeneID" id="13182108"/>
<dbReference type="Reactome" id="R-CEL-381426">
    <property type="pathway name" value="Regulation of Insulin-like Growth Factor (IGF) transport and uptake by Insulin-like Growth Factor Binding Proteins (IGFBPs)"/>
</dbReference>
<dbReference type="CTD" id="13182108"/>
<name>H2FLL2_CAEEL</name>
<protein>
    <submittedName>
        <fullName evidence="2">Thioredoxin domain-containing protein</fullName>
    </submittedName>
</protein>
<gene>
    <name evidence="2" type="ORF">CELE_M04D5.1</name>
    <name evidence="2 4" type="ORF">M04D5.1</name>
</gene>
<keyword evidence="3" id="KW-1185">Reference proteome</keyword>
<dbReference type="InParanoid" id="H2FLL2"/>
<organism evidence="2 3">
    <name type="scientific">Caenorhabditis elegans</name>
    <dbReference type="NCBI Taxonomy" id="6239"/>
    <lineage>
        <taxon>Eukaryota</taxon>
        <taxon>Metazoa</taxon>
        <taxon>Ecdysozoa</taxon>
        <taxon>Nematoda</taxon>
        <taxon>Chromadorea</taxon>
        <taxon>Rhabditida</taxon>
        <taxon>Rhabditina</taxon>
        <taxon>Rhabditomorpha</taxon>
        <taxon>Rhabditoidea</taxon>
        <taxon>Rhabditidae</taxon>
        <taxon>Peloderinae</taxon>
        <taxon>Caenorhabditis</taxon>
    </lineage>
</organism>
<dbReference type="eggNOG" id="KOG0190">
    <property type="taxonomic scope" value="Eukaryota"/>
</dbReference>
<dbReference type="HOGENOM" id="CLU_025879_1_0_1"/>
<dbReference type="EMBL" id="BX284601">
    <property type="protein sequence ID" value="CCE72268.2"/>
    <property type="molecule type" value="Genomic_DNA"/>
</dbReference>
<dbReference type="GO" id="GO:0003756">
    <property type="term" value="F:protein disulfide isomerase activity"/>
    <property type="evidence" value="ECO:0000318"/>
    <property type="project" value="GO_Central"/>
</dbReference>
<dbReference type="AlphaFoldDB" id="H2FLL2"/>
<dbReference type="Proteomes" id="UP000001940">
    <property type="component" value="Chromosome I"/>
</dbReference>
<dbReference type="Gene3D" id="3.40.30.10">
    <property type="entry name" value="Glutaredoxin"/>
    <property type="match status" value="3"/>
</dbReference>
<dbReference type="Pfam" id="PF13848">
    <property type="entry name" value="Thioredoxin_6"/>
    <property type="match status" value="1"/>
</dbReference>
<dbReference type="GO" id="GO:0006457">
    <property type="term" value="P:protein folding"/>
    <property type="evidence" value="ECO:0000318"/>
    <property type="project" value="GO_Central"/>
</dbReference>
<proteinExistence type="inferred from homology"/>
<dbReference type="GO" id="GO:0034976">
    <property type="term" value="P:response to endoplasmic reticulum stress"/>
    <property type="evidence" value="ECO:0000318"/>
    <property type="project" value="GO_Central"/>
</dbReference>
<dbReference type="SUPFAM" id="SSF52833">
    <property type="entry name" value="Thioredoxin-like"/>
    <property type="match status" value="2"/>
</dbReference>
<evidence type="ECO:0000256" key="1">
    <source>
        <dbReference type="ARBA" id="ARBA00006347"/>
    </source>
</evidence>
<dbReference type="RefSeq" id="NP_001251622.1">
    <property type="nucleotide sequence ID" value="NM_001264693.1"/>
</dbReference>
<comment type="similarity">
    <text evidence="1">Belongs to the protein disulfide isomerase family.</text>
</comment>